<dbReference type="STRING" id="1927124.BST13_37355"/>
<dbReference type="OrthoDB" id="3780638at2"/>
<evidence type="ECO:0000259" key="2">
    <source>
        <dbReference type="Pfam" id="PF19701"/>
    </source>
</evidence>
<keyword evidence="1" id="KW-0472">Membrane</keyword>
<dbReference type="Pfam" id="PF19701">
    <property type="entry name" value="DUF6199"/>
    <property type="match status" value="1"/>
</dbReference>
<feature type="transmembrane region" description="Helical" evidence="1">
    <location>
        <begin position="49"/>
        <end position="70"/>
    </location>
</feature>
<gene>
    <name evidence="3" type="ORF">BST13_37355</name>
</gene>
<protein>
    <recommendedName>
        <fullName evidence="2">DUF6199 domain-containing protein</fullName>
    </recommendedName>
</protein>
<organism evidence="3 4">
    <name type="scientific">Mycobacterium aquaticum</name>
    <dbReference type="NCBI Taxonomy" id="1927124"/>
    <lineage>
        <taxon>Bacteria</taxon>
        <taxon>Bacillati</taxon>
        <taxon>Actinomycetota</taxon>
        <taxon>Actinomycetes</taxon>
        <taxon>Mycobacteriales</taxon>
        <taxon>Mycobacteriaceae</taxon>
        <taxon>Mycobacterium</taxon>
    </lineage>
</organism>
<dbReference type="EMBL" id="MVHF01000076">
    <property type="protein sequence ID" value="ORA21593.1"/>
    <property type="molecule type" value="Genomic_DNA"/>
</dbReference>
<comment type="caution">
    <text evidence="3">The sequence shown here is derived from an EMBL/GenBank/DDBJ whole genome shotgun (WGS) entry which is preliminary data.</text>
</comment>
<accession>A0A1W9ZUZ7</accession>
<dbReference type="AlphaFoldDB" id="A0A1W9ZUZ7"/>
<dbReference type="InterPro" id="IPR045679">
    <property type="entry name" value="DUF6199"/>
</dbReference>
<proteinExistence type="predicted"/>
<evidence type="ECO:0000313" key="4">
    <source>
        <dbReference type="Proteomes" id="UP000192448"/>
    </source>
</evidence>
<evidence type="ECO:0000313" key="3">
    <source>
        <dbReference type="EMBL" id="ORA21593.1"/>
    </source>
</evidence>
<reference evidence="3 4" key="1">
    <citation type="submission" date="2017-02" db="EMBL/GenBank/DDBJ databases">
        <title>The new phylogeny of genus Mycobacterium.</title>
        <authorList>
            <person name="Tortoli E."/>
            <person name="Trovato A."/>
            <person name="Cirillo D.M."/>
        </authorList>
    </citation>
    <scope>NUCLEOTIDE SEQUENCE [LARGE SCALE GENOMIC DNA]</scope>
    <source>
        <strain evidence="3 4">RW6</strain>
    </source>
</reference>
<name>A0A1W9ZUZ7_9MYCO</name>
<feature type="domain" description="DUF6199" evidence="2">
    <location>
        <begin position="9"/>
        <end position="64"/>
    </location>
</feature>
<sequence length="191" mass="20561">MLALGILSFAAAVALVFFAFKPDLAFRLDEGWKFRGKTEPSETYVAVNTVGRIIGAIVAVGVGIGAIAQYTTDQRSAREKQATDELYAAAEQRCASELRPRFNETANWNSAGQLTNPQEVQALAHDLGVEVEITTSTTLKGMTDPPPPSTNLRVLDPTLPESHGTVLYYLGSPFGFDPTAVQCDITRPSSV</sequence>
<keyword evidence="1" id="KW-1133">Transmembrane helix</keyword>
<evidence type="ECO:0000256" key="1">
    <source>
        <dbReference type="SAM" id="Phobius"/>
    </source>
</evidence>
<dbReference type="RefSeq" id="WP_083171141.1">
    <property type="nucleotide sequence ID" value="NZ_MVHF01000076.1"/>
</dbReference>
<dbReference type="Proteomes" id="UP000192448">
    <property type="component" value="Unassembled WGS sequence"/>
</dbReference>
<keyword evidence="4" id="KW-1185">Reference proteome</keyword>
<keyword evidence="1" id="KW-0812">Transmembrane</keyword>